<dbReference type="Proteomes" id="UP000053660">
    <property type="component" value="Unassembled WGS sequence"/>
</dbReference>
<accession>A0A0B1SQG7</accession>
<feature type="chain" id="PRO_5002081695" evidence="1">
    <location>
        <begin position="48"/>
        <end position="103"/>
    </location>
</feature>
<evidence type="ECO:0000313" key="2">
    <source>
        <dbReference type="EMBL" id="KHJ87164.1"/>
    </source>
</evidence>
<dbReference type="EMBL" id="KN558364">
    <property type="protein sequence ID" value="KHJ87164.1"/>
    <property type="molecule type" value="Genomic_DNA"/>
</dbReference>
<feature type="signal peptide" evidence="1">
    <location>
        <begin position="1"/>
        <end position="47"/>
    </location>
</feature>
<evidence type="ECO:0000313" key="3">
    <source>
        <dbReference type="Proteomes" id="UP000053660"/>
    </source>
</evidence>
<keyword evidence="1" id="KW-0732">Signal</keyword>
<gene>
    <name evidence="2" type="ORF">OESDEN_13066</name>
</gene>
<reference evidence="2 3" key="1">
    <citation type="submission" date="2014-03" db="EMBL/GenBank/DDBJ databases">
        <title>Draft genome of the hookworm Oesophagostomum dentatum.</title>
        <authorList>
            <person name="Mitreva M."/>
        </authorList>
    </citation>
    <scope>NUCLEOTIDE SEQUENCE [LARGE SCALE GENOMIC DNA]</scope>
    <source>
        <strain evidence="2 3">OD-Hann</strain>
    </source>
</reference>
<dbReference type="AlphaFoldDB" id="A0A0B1SQG7"/>
<name>A0A0B1SQG7_OESDE</name>
<organism evidence="2 3">
    <name type="scientific">Oesophagostomum dentatum</name>
    <name type="common">Nodular worm</name>
    <dbReference type="NCBI Taxonomy" id="61180"/>
    <lineage>
        <taxon>Eukaryota</taxon>
        <taxon>Metazoa</taxon>
        <taxon>Ecdysozoa</taxon>
        <taxon>Nematoda</taxon>
        <taxon>Chromadorea</taxon>
        <taxon>Rhabditida</taxon>
        <taxon>Rhabditina</taxon>
        <taxon>Rhabditomorpha</taxon>
        <taxon>Strongyloidea</taxon>
        <taxon>Strongylidae</taxon>
        <taxon>Oesophagostomum</taxon>
    </lineage>
</organism>
<sequence>MCPRLLKNNYNAIKNPPKPECQIRAKMRTLLIISFALLLDALQIAESDDDDDADCDLNCTLECEPPTVCTLVQTSGCPNASCHNPKLDFPISPPPDENMTPSY</sequence>
<evidence type="ECO:0000256" key="1">
    <source>
        <dbReference type="SAM" id="SignalP"/>
    </source>
</evidence>
<keyword evidence="3" id="KW-1185">Reference proteome</keyword>
<proteinExistence type="predicted"/>
<protein>
    <submittedName>
        <fullName evidence="2">Uncharacterized protein</fullName>
    </submittedName>
</protein>